<evidence type="ECO:0000313" key="6">
    <source>
        <dbReference type="EMBL" id="VFT94725.1"/>
    </source>
</evidence>
<proteinExistence type="predicted"/>
<evidence type="ECO:0000256" key="2">
    <source>
        <dbReference type="SAM" id="MobiDB-lite"/>
    </source>
</evidence>
<dbReference type="InterPro" id="IPR011009">
    <property type="entry name" value="Kinase-like_dom_sf"/>
</dbReference>
<dbReference type="InterPro" id="IPR000719">
    <property type="entry name" value="Prot_kinase_dom"/>
</dbReference>
<dbReference type="EMBL" id="CAADRA010006385">
    <property type="protein sequence ID" value="VFT94725.1"/>
    <property type="molecule type" value="Genomic_DNA"/>
</dbReference>
<dbReference type="InterPro" id="IPR017441">
    <property type="entry name" value="Protein_kinase_ATP_BS"/>
</dbReference>
<feature type="compositionally biased region" description="Polar residues" evidence="2">
    <location>
        <begin position="252"/>
        <end position="267"/>
    </location>
</feature>
<keyword evidence="3" id="KW-0812">Transmembrane</keyword>
<dbReference type="PROSITE" id="PS00109">
    <property type="entry name" value="PROTEIN_KINASE_TYR"/>
    <property type="match status" value="1"/>
</dbReference>
<feature type="binding site" evidence="1">
    <location>
        <position position="552"/>
    </location>
    <ligand>
        <name>ATP</name>
        <dbReference type="ChEBI" id="CHEBI:30616"/>
    </ligand>
</feature>
<dbReference type="Gene3D" id="3.30.200.20">
    <property type="entry name" value="Phosphorylase Kinase, domain 1"/>
    <property type="match status" value="1"/>
</dbReference>
<dbReference type="PROSITE" id="PS50011">
    <property type="entry name" value="PROTEIN_KINASE_DOM"/>
    <property type="match status" value="1"/>
</dbReference>
<feature type="domain" description="Protein kinase" evidence="4">
    <location>
        <begin position="525"/>
        <end position="783"/>
    </location>
</feature>
<evidence type="ECO:0000259" key="4">
    <source>
        <dbReference type="PROSITE" id="PS50011"/>
    </source>
</evidence>
<sequence length="817" mass="88921">MAAARLDRWLGARDPRSYRRVCVYYILSWLFSASLWLVLALGLVVGVASSAVLYCARGPLRRRRVVYKLVSGLWAQEVFLMNLVRADPLPHVSHWDLTRDSICLSSVYFVVWRAAVGGVLSSLPLLCLVVDSTYLRAINIDLDIFSHQPPQHPLLLRLAFLAYFVFCVWACDLALACMLHVSSSAYAHVFEAPELFRRDLQSHFPDTATTTASLSTVGSGGSTHGLTTYSRVSSGRTCLADTCSPVTLTVASSPPLTKPSNPQSAQCETPPPPFQPRRPHTTDDDDTEHVAINLPGRTLAVATLAQAAPYGELSPMPHLLASSSPYDALSPPSSSTRRRHPTPSVSRALPTAVEDAHFAVYGPPCVVGRRPFALHVWMFAAQQRADMHERARTDTNCAVSREALVPRVAHGSLVHVTLDVPDGFAVNDNTSSTQTLTWHGEIEAVAFTLRKTSQATSGHALFKCTLVVGSLVSTLQTFILVQDDSMASSHGNEDDEDASDVSLELLESSYEVLPDTYQDIPYLSLEMQEWLGGGAGGDAYRARFRGQDVVVKCIRASEYGASGERIQAAFAHEAAVLHRFGHHPHMVSFVGACSDPAFPLSVVTAYMSHGSLESHFQHPATSLSRLEKDLLLADIAAATATIHGAGFVHRDLAARNCLVDDNRRGILSDFGMCRRVGMAGGACIQHGSGPLKYMAPETLQPPHGFTAKSDVYAFGVLLWETLFEVKPFASLTPLQAAVRVLEGERLPIGSNELSETHRALLAACFQEDPAHRPSMETIYHTLRTASECPSPVAMAWSEEGAPPPMLLRRSKQRGLSC</sequence>
<dbReference type="EMBL" id="VJMH01006364">
    <property type="protein sequence ID" value="KAF0690637.1"/>
    <property type="molecule type" value="Genomic_DNA"/>
</dbReference>
<protein>
    <submittedName>
        <fullName evidence="6">Aste57867_17986 protein</fullName>
    </submittedName>
</protein>
<dbReference type="PRINTS" id="PR00109">
    <property type="entry name" value="TYRKINASE"/>
</dbReference>
<dbReference type="InterPro" id="IPR001245">
    <property type="entry name" value="Ser-Thr/Tyr_kinase_cat_dom"/>
</dbReference>
<evidence type="ECO:0000313" key="5">
    <source>
        <dbReference type="EMBL" id="KAF0690637.1"/>
    </source>
</evidence>
<feature type="region of interest" description="Disordered" evidence="2">
    <location>
        <begin position="252"/>
        <end position="288"/>
    </location>
</feature>
<dbReference type="Gene3D" id="1.10.510.10">
    <property type="entry name" value="Transferase(Phosphotransferase) domain 1"/>
    <property type="match status" value="1"/>
</dbReference>
<dbReference type="AlphaFoldDB" id="A0A485LAJ4"/>
<dbReference type="GO" id="GO:0005524">
    <property type="term" value="F:ATP binding"/>
    <property type="evidence" value="ECO:0007669"/>
    <property type="project" value="UniProtKB-UniRule"/>
</dbReference>
<feature type="transmembrane region" description="Helical" evidence="3">
    <location>
        <begin position="23"/>
        <end position="53"/>
    </location>
</feature>
<dbReference type="SUPFAM" id="SSF56112">
    <property type="entry name" value="Protein kinase-like (PK-like)"/>
    <property type="match status" value="1"/>
</dbReference>
<dbReference type="Pfam" id="PF07714">
    <property type="entry name" value="PK_Tyr_Ser-Thr"/>
    <property type="match status" value="1"/>
</dbReference>
<dbReference type="InterPro" id="IPR020635">
    <property type="entry name" value="Tyr_kinase_cat_dom"/>
</dbReference>
<dbReference type="GO" id="GO:0004713">
    <property type="term" value="F:protein tyrosine kinase activity"/>
    <property type="evidence" value="ECO:0007669"/>
    <property type="project" value="InterPro"/>
</dbReference>
<evidence type="ECO:0000256" key="1">
    <source>
        <dbReference type="PROSITE-ProRule" id="PRU10141"/>
    </source>
</evidence>
<dbReference type="SMART" id="SM00219">
    <property type="entry name" value="TyrKc"/>
    <property type="match status" value="1"/>
</dbReference>
<keyword evidence="1" id="KW-0067">ATP-binding</keyword>
<evidence type="ECO:0000313" key="7">
    <source>
        <dbReference type="Proteomes" id="UP000332933"/>
    </source>
</evidence>
<feature type="transmembrane region" description="Helical" evidence="3">
    <location>
        <begin position="106"/>
        <end position="130"/>
    </location>
</feature>
<feature type="transmembrane region" description="Helical" evidence="3">
    <location>
        <begin position="154"/>
        <end position="175"/>
    </location>
</feature>
<accession>A0A485LAJ4</accession>
<keyword evidence="3" id="KW-1133">Transmembrane helix</keyword>
<dbReference type="GO" id="GO:0004674">
    <property type="term" value="F:protein serine/threonine kinase activity"/>
    <property type="evidence" value="ECO:0007669"/>
    <property type="project" value="TreeGrafter"/>
</dbReference>
<name>A0A485LAJ4_9STRA</name>
<dbReference type="PANTHER" id="PTHR44329">
    <property type="entry name" value="SERINE/THREONINE-PROTEIN KINASE TNNI3K-RELATED"/>
    <property type="match status" value="1"/>
</dbReference>
<dbReference type="InterPro" id="IPR008266">
    <property type="entry name" value="Tyr_kinase_AS"/>
</dbReference>
<reference evidence="6 7" key="1">
    <citation type="submission" date="2019-03" db="EMBL/GenBank/DDBJ databases">
        <authorList>
            <person name="Gaulin E."/>
            <person name="Dumas B."/>
        </authorList>
    </citation>
    <scope>NUCLEOTIDE SEQUENCE [LARGE SCALE GENOMIC DNA]</scope>
    <source>
        <strain evidence="6">CBS 568.67</strain>
    </source>
</reference>
<reference evidence="5" key="2">
    <citation type="submission" date="2019-06" db="EMBL/GenBank/DDBJ databases">
        <title>Genomics analysis of Aphanomyces spp. identifies a new class of oomycete effector associated with host adaptation.</title>
        <authorList>
            <person name="Gaulin E."/>
        </authorList>
    </citation>
    <scope>NUCLEOTIDE SEQUENCE</scope>
    <source>
        <strain evidence="5">CBS 578.67</strain>
    </source>
</reference>
<evidence type="ECO:0000256" key="3">
    <source>
        <dbReference type="SAM" id="Phobius"/>
    </source>
</evidence>
<dbReference type="OrthoDB" id="60655at2759"/>
<organism evidence="6 7">
    <name type="scientific">Aphanomyces stellatus</name>
    <dbReference type="NCBI Taxonomy" id="120398"/>
    <lineage>
        <taxon>Eukaryota</taxon>
        <taxon>Sar</taxon>
        <taxon>Stramenopiles</taxon>
        <taxon>Oomycota</taxon>
        <taxon>Saprolegniomycetes</taxon>
        <taxon>Saprolegniales</taxon>
        <taxon>Verrucalvaceae</taxon>
        <taxon>Aphanomyces</taxon>
    </lineage>
</organism>
<keyword evidence="3" id="KW-0472">Membrane</keyword>
<dbReference type="Proteomes" id="UP000332933">
    <property type="component" value="Unassembled WGS sequence"/>
</dbReference>
<dbReference type="InterPro" id="IPR051681">
    <property type="entry name" value="Ser/Thr_Kinases-Pseudokinases"/>
</dbReference>
<dbReference type="PROSITE" id="PS00107">
    <property type="entry name" value="PROTEIN_KINASE_ATP"/>
    <property type="match status" value="1"/>
</dbReference>
<feature type="region of interest" description="Disordered" evidence="2">
    <location>
        <begin position="324"/>
        <end position="347"/>
    </location>
</feature>
<keyword evidence="1" id="KW-0547">Nucleotide-binding</keyword>
<keyword evidence="7" id="KW-1185">Reference proteome</keyword>
<gene>
    <name evidence="6" type="primary">Aste57867_17986</name>
    <name evidence="5" type="ORF">As57867_017924</name>
    <name evidence="6" type="ORF">ASTE57867_17986</name>
</gene>